<dbReference type="Gene3D" id="3.60.21.10">
    <property type="match status" value="1"/>
</dbReference>
<dbReference type="SUPFAM" id="SSF56300">
    <property type="entry name" value="Metallo-dependent phosphatases"/>
    <property type="match status" value="1"/>
</dbReference>
<protein>
    <submittedName>
        <fullName evidence="2">Putative phosphohydrolase</fullName>
    </submittedName>
</protein>
<organism evidence="2 3">
    <name type="scientific">Alistipes finegoldii (strain DSM 17242 / JCM 16770 / CCUG 46020 / CIP 107999 / KCTC 15236 / AHN 2437)</name>
    <dbReference type="NCBI Taxonomy" id="679935"/>
    <lineage>
        <taxon>Bacteria</taxon>
        <taxon>Pseudomonadati</taxon>
        <taxon>Bacteroidota</taxon>
        <taxon>Bacteroidia</taxon>
        <taxon>Bacteroidales</taxon>
        <taxon>Rikenellaceae</taxon>
        <taxon>Alistipes</taxon>
    </lineage>
</organism>
<dbReference type="Proteomes" id="UP000006052">
    <property type="component" value="Chromosome"/>
</dbReference>
<feature type="domain" description="Calcineurin-like phosphoesterase" evidence="1">
    <location>
        <begin position="53"/>
        <end position="250"/>
    </location>
</feature>
<reference evidence="3" key="1">
    <citation type="journal article" date="2013" name="Stand. Genomic Sci.">
        <title>Complete genome sequence of the bile-resistant pigment-producing anaerobe Alistipes finegoldii type strain (AHN2437(T)).</title>
        <authorList>
            <person name="Mavromatis K."/>
            <person name="Stackebrandt E."/>
            <person name="Munk C."/>
            <person name="Lapidus A."/>
            <person name="Nolan M."/>
            <person name="Lucas S."/>
            <person name="Hammon N."/>
            <person name="Deshpande S."/>
            <person name="Cheng J.F."/>
            <person name="Tapia R."/>
            <person name="Goodwin L.A."/>
            <person name="Pitluck S."/>
            <person name="Liolios K."/>
            <person name="Pagani I."/>
            <person name="Ivanova N."/>
            <person name="Mikhailova N."/>
            <person name="Huntemann M."/>
            <person name="Pati A."/>
            <person name="Chen A."/>
            <person name="Palaniappan K."/>
            <person name="Land M."/>
            <person name="Hauser L."/>
            <person name="Rohde M."/>
            <person name="Gronow S."/>
            <person name="Goker M."/>
            <person name="Detter J.C."/>
            <person name="Bristow J."/>
            <person name="Eisen J.A."/>
            <person name="Markowitz V."/>
            <person name="Hugenholtz P."/>
            <person name="Kyrpides N.C."/>
            <person name="Klenk H.P."/>
            <person name="Woyke T."/>
        </authorList>
    </citation>
    <scope>NUCLEOTIDE SEQUENCE</scope>
    <source>
        <strain evidence="3">DSM 17242 / JCM 16770 / AHN 2437 / CCUG 46020 / CIP 107999</strain>
    </source>
</reference>
<accession>I3YKB8</accession>
<dbReference type="InterPro" id="IPR004843">
    <property type="entry name" value="Calcineurin-like_PHP"/>
</dbReference>
<name>I3YKB8_ALIFI</name>
<evidence type="ECO:0000313" key="3">
    <source>
        <dbReference type="Proteomes" id="UP000006052"/>
    </source>
</evidence>
<proteinExistence type="predicted"/>
<dbReference type="GO" id="GO:0016787">
    <property type="term" value="F:hydrolase activity"/>
    <property type="evidence" value="ECO:0007669"/>
    <property type="project" value="UniProtKB-KW"/>
</dbReference>
<dbReference type="STRING" id="679935.Alfi_1082"/>
<dbReference type="InterPro" id="IPR029052">
    <property type="entry name" value="Metallo-depent_PP-like"/>
</dbReference>
<dbReference type="KEGG" id="afd:Alfi_1082"/>
<dbReference type="eggNOG" id="COG1409">
    <property type="taxonomic scope" value="Bacteria"/>
</dbReference>
<dbReference type="PATRIC" id="fig|679935.3.peg.1014"/>
<dbReference type="EMBL" id="CP003274">
    <property type="protein sequence ID" value="AFL77436.1"/>
    <property type="molecule type" value="Genomic_DNA"/>
</dbReference>
<keyword evidence="2" id="KW-0378">Hydrolase</keyword>
<dbReference type="HOGENOM" id="CLU_077151_0_0_10"/>
<dbReference type="InterPro" id="IPR051918">
    <property type="entry name" value="STPP_CPPED1"/>
</dbReference>
<dbReference type="Pfam" id="PF00149">
    <property type="entry name" value="Metallophos"/>
    <property type="match status" value="1"/>
</dbReference>
<dbReference type="PANTHER" id="PTHR43143:SF1">
    <property type="entry name" value="SERINE_THREONINE-PROTEIN PHOSPHATASE CPPED1"/>
    <property type="match status" value="1"/>
</dbReference>
<gene>
    <name evidence="2" type="ordered locus">Alfi_1082</name>
</gene>
<sequence>MGFLRFFLDFGNPFVIFGYAFIYNPMKKIILTTLCCLTAALTSAREKSPVTIIMQVSDPQMGFYADNRDMAYETRTLTKTVEAINRLRPDVVVFTGDYVHNAADESQWTEFLRIVAEINPRIKTLYLPGNHDVRLEEGSVDVEPYTKHLGIDRFCVRVNGILLTGINSDYLKDETRDPSKEENQFRWLARSLKKKRPSRTSLVFAHHPFFLRQIDEPDGYSTISPEKRRRYFELFRETGVQTVFTGHLHDNAETSYDNIGMITTSAVGRPLGDAPSGVRIIVIKDRTIIHRYYPLDEIPDARTGLIQALR</sequence>
<dbReference type="PANTHER" id="PTHR43143">
    <property type="entry name" value="METALLOPHOSPHOESTERASE, CALCINEURIN SUPERFAMILY"/>
    <property type="match status" value="1"/>
</dbReference>
<evidence type="ECO:0000259" key="1">
    <source>
        <dbReference type="Pfam" id="PF00149"/>
    </source>
</evidence>
<dbReference type="AlphaFoldDB" id="I3YKB8"/>
<evidence type="ECO:0000313" key="2">
    <source>
        <dbReference type="EMBL" id="AFL77436.1"/>
    </source>
</evidence>